<keyword evidence="1" id="KW-0812">Transmembrane</keyword>
<proteinExistence type="predicted"/>
<dbReference type="AlphaFoldDB" id="A0A6C0F2R4"/>
<keyword evidence="1" id="KW-0472">Membrane</keyword>
<feature type="transmembrane region" description="Helical" evidence="1">
    <location>
        <begin position="35"/>
        <end position="56"/>
    </location>
</feature>
<accession>A0A6C0F2R4</accession>
<dbReference type="EMBL" id="MN739023">
    <property type="protein sequence ID" value="QHT35574.1"/>
    <property type="molecule type" value="Genomic_DNA"/>
</dbReference>
<sequence>MGGGLFGTPLYLNEKCLVFAAFVLLVYFAPHAKAWQHQVVAGFVLAMAAYVFMAWYDYIYDCNDKLGPTLLGAFVGWLKPYGGVPPGTKPLPIKYKKVVGTFDFVILIVLICLLAIPYLPRK</sequence>
<evidence type="ECO:0000313" key="2">
    <source>
        <dbReference type="EMBL" id="QHT35574.1"/>
    </source>
</evidence>
<feature type="transmembrane region" description="Helical" evidence="1">
    <location>
        <begin position="98"/>
        <end position="119"/>
    </location>
</feature>
<reference evidence="2" key="1">
    <citation type="journal article" date="2020" name="Nature">
        <title>Giant virus diversity and host interactions through global metagenomics.</title>
        <authorList>
            <person name="Schulz F."/>
            <person name="Roux S."/>
            <person name="Paez-Espino D."/>
            <person name="Jungbluth S."/>
            <person name="Walsh D.A."/>
            <person name="Denef V.J."/>
            <person name="McMahon K.D."/>
            <person name="Konstantinidis K.T."/>
            <person name="Eloe-Fadrosh E.A."/>
            <person name="Kyrpides N.C."/>
            <person name="Woyke T."/>
        </authorList>
    </citation>
    <scope>NUCLEOTIDE SEQUENCE</scope>
    <source>
        <strain evidence="2">GVMAG-M-3300009180-45</strain>
    </source>
</reference>
<protein>
    <submittedName>
        <fullName evidence="2">Uncharacterized protein</fullName>
    </submittedName>
</protein>
<evidence type="ECO:0000256" key="1">
    <source>
        <dbReference type="SAM" id="Phobius"/>
    </source>
</evidence>
<feature type="transmembrane region" description="Helical" evidence="1">
    <location>
        <begin position="12"/>
        <end position="29"/>
    </location>
</feature>
<organism evidence="2">
    <name type="scientific">viral metagenome</name>
    <dbReference type="NCBI Taxonomy" id="1070528"/>
    <lineage>
        <taxon>unclassified sequences</taxon>
        <taxon>metagenomes</taxon>
        <taxon>organismal metagenomes</taxon>
    </lineage>
</organism>
<name>A0A6C0F2R4_9ZZZZ</name>
<keyword evidence="1" id="KW-1133">Transmembrane helix</keyword>